<reference evidence="1 2" key="1">
    <citation type="submission" date="2016-04" db="EMBL/GenBank/DDBJ databases">
        <title>A degradative enzymes factory behind the ericoid mycorrhizal symbiosis.</title>
        <authorList>
            <consortium name="DOE Joint Genome Institute"/>
            <person name="Martino E."/>
            <person name="Morin E."/>
            <person name="Grelet G."/>
            <person name="Kuo A."/>
            <person name="Kohler A."/>
            <person name="Daghino S."/>
            <person name="Barry K."/>
            <person name="Choi C."/>
            <person name="Cichocki N."/>
            <person name="Clum A."/>
            <person name="Copeland A."/>
            <person name="Hainaut M."/>
            <person name="Haridas S."/>
            <person name="Labutti K."/>
            <person name="Lindquist E."/>
            <person name="Lipzen A."/>
            <person name="Khouja H.-R."/>
            <person name="Murat C."/>
            <person name="Ohm R."/>
            <person name="Olson A."/>
            <person name="Spatafora J."/>
            <person name="Veneault-Fourrey C."/>
            <person name="Henrissat B."/>
            <person name="Grigoriev I."/>
            <person name="Martin F."/>
            <person name="Perotto S."/>
        </authorList>
    </citation>
    <scope>NUCLEOTIDE SEQUENCE [LARGE SCALE GENOMIC DNA]</scope>
    <source>
        <strain evidence="1 2">E</strain>
    </source>
</reference>
<dbReference type="Gene3D" id="2.60.120.330">
    <property type="entry name" value="B-lactam Antibiotic, Isopenicillin N Synthase, Chain"/>
    <property type="match status" value="1"/>
</dbReference>
<dbReference type="PANTHER" id="PTHR30613:SF1">
    <property type="entry name" value="DUF1479 DOMAIN PROTEIN (AFU_ORTHOLOGUE AFUA_5G09280)"/>
    <property type="match status" value="1"/>
</dbReference>
<dbReference type="EMBL" id="KZ613912">
    <property type="protein sequence ID" value="PMD52094.1"/>
    <property type="molecule type" value="Genomic_DNA"/>
</dbReference>
<dbReference type="AlphaFoldDB" id="A0A2J6SMU9"/>
<dbReference type="InParanoid" id="A0A2J6SMU9"/>
<dbReference type="SUPFAM" id="SSF51197">
    <property type="entry name" value="Clavaminate synthase-like"/>
    <property type="match status" value="1"/>
</dbReference>
<dbReference type="InterPro" id="IPR027443">
    <property type="entry name" value="IPNS-like_sf"/>
</dbReference>
<evidence type="ECO:0000313" key="1">
    <source>
        <dbReference type="EMBL" id="PMD52094.1"/>
    </source>
</evidence>
<gene>
    <name evidence="1" type="ORF">K444DRAFT_546305</name>
</gene>
<name>A0A2J6SMU9_9HELO</name>
<keyword evidence="2" id="KW-1185">Reference proteome</keyword>
<dbReference type="GeneID" id="36584291"/>
<dbReference type="OrthoDB" id="8249012at2759"/>
<evidence type="ECO:0000313" key="2">
    <source>
        <dbReference type="Proteomes" id="UP000235371"/>
    </source>
</evidence>
<dbReference type="InterPro" id="IPR010856">
    <property type="entry name" value="Gig2-like"/>
</dbReference>
<sequence length="504" mass="55656">MFAITKSSLQSTATSCLSKTPILVRQLGTHAQATRKEGDISSVFMSLSGVTPEPLPQRFADIKRQLIQGNEGAVATSWKRLLEQLAVENEIVKQRGPDIIPQIQFKDLQNPSQEFITDIKKRGVAVIRGVVPENEARGYKNEVEEYVKLNPWTKAFPSNDPQVFELYWSPPQVRARAHPNLLSAQTSLMNIWHSTNKNALISTSQPLAYADRVRIRKPGDSQFALGPHVDGGSVERWEPNGYGLGGVYDKIWQGRWEEFDPWESGSRVPVVSDNYQGSGSCSMFRMFQGWLGLSHTAPNEGTLMVNPLLQLATAYFLLRPFFEPVNPFGSGRKEYLQAGNWKLKVGEEISTALHGASPGHGQELNDALHPHLDLSSSMVHVPKITPGDYVVWHCDTIHAVDKTHAGKGDSSVMYIPVCPTTEANAEYLARQRDTFLEGYPGPDFPGGKGESEHAGRPGADVVAQNGGDQALRSMGLSKLRKMDWEKGTDAEKVIQKANQVLGFA</sequence>
<proteinExistence type="predicted"/>
<dbReference type="PANTHER" id="PTHR30613">
    <property type="entry name" value="UNCHARACTERIZED PROTEIN YBIU-RELATED"/>
    <property type="match status" value="1"/>
</dbReference>
<dbReference type="STRING" id="1095630.A0A2J6SMU9"/>
<accession>A0A2J6SMU9</accession>
<dbReference type="Proteomes" id="UP000235371">
    <property type="component" value="Unassembled WGS sequence"/>
</dbReference>
<protein>
    <submittedName>
        <fullName evidence="1">DUF1479-domain-containing protein</fullName>
    </submittedName>
</protein>
<dbReference type="RefSeq" id="XP_024728998.1">
    <property type="nucleotide sequence ID" value="XM_024876212.1"/>
</dbReference>
<organism evidence="1 2">
    <name type="scientific">Hyaloscypha bicolor E</name>
    <dbReference type="NCBI Taxonomy" id="1095630"/>
    <lineage>
        <taxon>Eukaryota</taxon>
        <taxon>Fungi</taxon>
        <taxon>Dikarya</taxon>
        <taxon>Ascomycota</taxon>
        <taxon>Pezizomycotina</taxon>
        <taxon>Leotiomycetes</taxon>
        <taxon>Helotiales</taxon>
        <taxon>Hyaloscyphaceae</taxon>
        <taxon>Hyaloscypha</taxon>
        <taxon>Hyaloscypha bicolor</taxon>
    </lineage>
</organism>
<dbReference type="Pfam" id="PF07350">
    <property type="entry name" value="Gig2-like"/>
    <property type="match status" value="1"/>
</dbReference>